<feature type="chain" id="PRO_5045169186" evidence="1">
    <location>
        <begin position="24"/>
        <end position="406"/>
    </location>
</feature>
<evidence type="ECO:0000256" key="1">
    <source>
        <dbReference type="SAM" id="SignalP"/>
    </source>
</evidence>
<protein>
    <submittedName>
        <fullName evidence="2">Uncharacterized protein</fullName>
    </submittedName>
</protein>
<dbReference type="Proteomes" id="UP001165367">
    <property type="component" value="Unassembled WGS sequence"/>
</dbReference>
<dbReference type="PROSITE" id="PS51257">
    <property type="entry name" value="PROKAR_LIPOPROTEIN"/>
    <property type="match status" value="1"/>
</dbReference>
<evidence type="ECO:0000313" key="2">
    <source>
        <dbReference type="EMBL" id="MCG2613761.1"/>
    </source>
</evidence>
<name>A0ABS9KN58_9BACT</name>
<sequence>MKPSSHHFVKLLALFLFSSACQSQTNNTQKKSTMNASNTAAKFTAGKDYVEFSRVKIMDKQVSAEPVEAYSIMLPKGWSADGGVFWTPAGNTCAGTNMQFSGKSPEGKSSFFIYPNIMWSWSSNQQSNQFSSQQATPYCGVGEPLDATQYLKNVWSREMNNPSISDIKSNPDVVQSMRQNDERGRAELMRYGAGQVNFRHTAITARLKWNNDTAGIVMCSVTNIETYIPNVYTGGYDVSYTSAATRMLFLFPQSNAGLEEKMMSVIVAGFRTNPIWKETTDNYWRSVREKKHVQHLGTIRVMDERTAQIGKQAIANGNKRLSEMDTQLRSWEAQQSSQDRMHTNFIKTIREVEHYRDDNGKVELSAGYNHAWSRGDGVNYVMTNSPNVDPSSIFQDQRWKEMKKVD</sequence>
<proteinExistence type="predicted"/>
<accession>A0ABS9KN58</accession>
<reference evidence="2" key="1">
    <citation type="submission" date="2022-01" db="EMBL/GenBank/DDBJ databases">
        <authorList>
            <person name="Jo J.-H."/>
            <person name="Im W.-T."/>
        </authorList>
    </citation>
    <scope>NUCLEOTIDE SEQUENCE</scope>
    <source>
        <strain evidence="2">NA20</strain>
    </source>
</reference>
<dbReference type="RefSeq" id="WP_237869488.1">
    <property type="nucleotide sequence ID" value="NZ_JAKLTR010000003.1"/>
</dbReference>
<feature type="signal peptide" evidence="1">
    <location>
        <begin position="1"/>
        <end position="23"/>
    </location>
</feature>
<keyword evidence="1" id="KW-0732">Signal</keyword>
<gene>
    <name evidence="2" type="ORF">LZZ85_05695</name>
</gene>
<comment type="caution">
    <text evidence="2">The sequence shown here is derived from an EMBL/GenBank/DDBJ whole genome shotgun (WGS) entry which is preliminary data.</text>
</comment>
<dbReference type="EMBL" id="JAKLTR010000003">
    <property type="protein sequence ID" value="MCG2613761.1"/>
    <property type="molecule type" value="Genomic_DNA"/>
</dbReference>
<keyword evidence="3" id="KW-1185">Reference proteome</keyword>
<organism evidence="2 3">
    <name type="scientific">Terrimonas ginsenosidimutans</name>
    <dbReference type="NCBI Taxonomy" id="2908004"/>
    <lineage>
        <taxon>Bacteria</taxon>
        <taxon>Pseudomonadati</taxon>
        <taxon>Bacteroidota</taxon>
        <taxon>Chitinophagia</taxon>
        <taxon>Chitinophagales</taxon>
        <taxon>Chitinophagaceae</taxon>
        <taxon>Terrimonas</taxon>
    </lineage>
</organism>
<evidence type="ECO:0000313" key="3">
    <source>
        <dbReference type="Proteomes" id="UP001165367"/>
    </source>
</evidence>